<evidence type="ECO:0000313" key="11">
    <source>
        <dbReference type="EMBL" id="KAG2952121.1"/>
    </source>
</evidence>
<dbReference type="PANTHER" id="PTHR10877:SF183">
    <property type="entry name" value="AT14535P-RELATED"/>
    <property type="match status" value="1"/>
</dbReference>
<dbReference type="AlphaFoldDB" id="A0A329RYS4"/>
<keyword evidence="15" id="KW-1185">Reference proteome</keyword>
<evidence type="ECO:0000256" key="3">
    <source>
        <dbReference type="ARBA" id="ARBA00022989"/>
    </source>
</evidence>
<evidence type="ECO:0000313" key="12">
    <source>
        <dbReference type="EMBL" id="KAG2978870.1"/>
    </source>
</evidence>
<feature type="transmembrane region" description="Helical" evidence="7">
    <location>
        <begin position="311"/>
        <end position="338"/>
    </location>
</feature>
<dbReference type="EMBL" id="RCMI01000361">
    <property type="protein sequence ID" value="KAG2915147.1"/>
    <property type="molecule type" value="Genomic_DNA"/>
</dbReference>
<reference evidence="9" key="2">
    <citation type="submission" date="2018-10" db="EMBL/GenBank/DDBJ databases">
        <title>Effector identification in a new, highly contiguous assembly of the strawberry crown rot pathogen Phytophthora cactorum.</title>
        <authorList>
            <person name="Armitage A.D."/>
            <person name="Nellist C.F."/>
            <person name="Bates H."/>
            <person name="Vickerstaff R.J."/>
            <person name="Harrison R.J."/>
        </authorList>
    </citation>
    <scope>NUCLEOTIDE SEQUENCE</scope>
    <source>
        <strain evidence="9">15-7</strain>
        <strain evidence="10">4032</strain>
        <strain evidence="11">4040</strain>
        <strain evidence="12">P415</strain>
        <strain evidence="13">P421</strain>
    </source>
</reference>
<keyword evidence="4 7" id="KW-0472">Membrane</keyword>
<dbReference type="Proteomes" id="UP000736787">
    <property type="component" value="Unassembled WGS sequence"/>
</dbReference>
<accession>A0A329RYS4</accession>
<feature type="transmembrane region" description="Helical" evidence="7">
    <location>
        <begin position="381"/>
        <end position="399"/>
    </location>
</feature>
<feature type="transmembrane region" description="Helical" evidence="7">
    <location>
        <begin position="486"/>
        <end position="509"/>
    </location>
</feature>
<reference evidence="14 15" key="1">
    <citation type="submission" date="2018-01" db="EMBL/GenBank/DDBJ databases">
        <title>Draft genome of the strawberry crown rot pathogen Phytophthora cactorum.</title>
        <authorList>
            <person name="Armitage A.D."/>
            <person name="Lysoe E."/>
            <person name="Nellist C.F."/>
            <person name="Harrison R.J."/>
            <person name="Brurberg M.B."/>
        </authorList>
    </citation>
    <scope>NUCLEOTIDE SEQUENCE [LARGE SCALE GENOMIC DNA]</scope>
    <source>
        <strain evidence="14 15">10300</strain>
    </source>
</reference>
<evidence type="ECO:0000313" key="9">
    <source>
        <dbReference type="EMBL" id="KAG2856378.1"/>
    </source>
</evidence>
<evidence type="ECO:0000256" key="1">
    <source>
        <dbReference type="ARBA" id="ARBA00004141"/>
    </source>
</evidence>
<proteinExistence type="predicted"/>
<gene>
    <name evidence="14" type="ORF">PC110_g14180</name>
    <name evidence="9" type="ORF">PC113_g11625</name>
    <name evidence="10" type="ORF">PC115_g11481</name>
    <name evidence="11" type="ORF">PC117_g3061</name>
    <name evidence="12" type="ORF">PC118_g12044</name>
    <name evidence="13" type="ORF">PC129_g17716</name>
</gene>
<evidence type="ECO:0000256" key="2">
    <source>
        <dbReference type="ARBA" id="ARBA00022692"/>
    </source>
</evidence>
<dbReference type="EMBL" id="MJFZ01000426">
    <property type="protein sequence ID" value="RAW29460.1"/>
    <property type="molecule type" value="Genomic_DNA"/>
</dbReference>
<evidence type="ECO:0000256" key="4">
    <source>
        <dbReference type="ARBA" id="ARBA00023136"/>
    </source>
</evidence>
<sequence length="723" mass="80287">MKKLTPGSLAPNAASGTVQSKLNADGAVSSHRLEVPLQAAYDSLSHDRMIVRALWHIPMPVLYFFAFVSMLFAHIPATNMYEQGYAVSSTLATSGSDTVTTDSTMKFYNIGQISDVFDWLTDTFVPSVFITEDYNGKALTKDLWGRVAMFNKVLGAVNFQVTRKAIHTCITQPFLENLYPHCYDASHTTTEQKLVSFDTSATDAAGKINALKAQGDWLDFSTEELLITIVTYNGELQGYAVTEMQLTFSEGGSVQTSSSTTPALSNPYSASITTAADIIVLIFFLLALGTQLRRLYRHRRSGIRNLVCGDVWVVIEHSSTVAVVAFYFVWISIVLLMFQKDFRNNLASLVVSGKNWASDVGARDHLYAVIDRLKAVAKLTVALRLIATLAIFLLSLRILKRFRFHPRLSILTRTVASALHQFSAFFIVFIVIFVTFAVSGTILFGDRVEGFSSLQTAMETCINMLFGNFDYDSIQGLYDPVCMFYYWGYMIVVSLVLLNMMLAIVLDAYAEVSSESYKSQYNLTVARIADNMVWTLLLWINDIVHRRSRRRKRDVSARTAPQMGESIRHSQLSFAELDRADVVFRGRIRPCLLERGLGAILEQKEATQGGKLTSRMLMEMFPSASIQEGEARATLEYIVGGFASPTSSDANSQNGEQQDKSADVSDNDEMVRPAPAAYVARQGPSIADTTSCSNTIENADVQQMARQLAALEQKLDLLLSQKL</sequence>
<dbReference type="Proteomes" id="UP000774804">
    <property type="component" value="Unassembled WGS sequence"/>
</dbReference>
<dbReference type="EMBL" id="RCMG01000336">
    <property type="protein sequence ID" value="KAG2856378.1"/>
    <property type="molecule type" value="Genomic_DNA"/>
</dbReference>
<keyword evidence="3 7" id="KW-1133">Transmembrane helix</keyword>
<dbReference type="GO" id="GO:0016020">
    <property type="term" value="C:membrane"/>
    <property type="evidence" value="ECO:0007669"/>
    <property type="project" value="UniProtKB-SubCell"/>
</dbReference>
<feature type="coiled-coil region" evidence="5">
    <location>
        <begin position="694"/>
        <end position="721"/>
    </location>
</feature>
<evidence type="ECO:0000256" key="7">
    <source>
        <dbReference type="SAM" id="Phobius"/>
    </source>
</evidence>
<dbReference type="PANTHER" id="PTHR10877">
    <property type="entry name" value="POLYCYSTIN FAMILY MEMBER"/>
    <property type="match status" value="1"/>
</dbReference>
<dbReference type="Gene3D" id="1.10.287.70">
    <property type="match status" value="1"/>
</dbReference>
<dbReference type="STRING" id="29920.A0A329RYS4"/>
<feature type="compositionally biased region" description="Polar residues" evidence="6">
    <location>
        <begin position="645"/>
        <end position="656"/>
    </location>
</feature>
<dbReference type="EMBL" id="RCMK01000042">
    <property type="protein sequence ID" value="KAG2952121.1"/>
    <property type="molecule type" value="Genomic_DNA"/>
</dbReference>
<evidence type="ECO:0000256" key="5">
    <source>
        <dbReference type="SAM" id="Coils"/>
    </source>
</evidence>
<evidence type="ECO:0000259" key="8">
    <source>
        <dbReference type="Pfam" id="PF08016"/>
    </source>
</evidence>
<feature type="domain" description="Polycystin cation channel PKD1/PKD2" evidence="8">
    <location>
        <begin position="372"/>
        <end position="512"/>
    </location>
</feature>
<dbReference type="OrthoDB" id="444119at2759"/>
<dbReference type="EMBL" id="RCMV01000971">
    <property type="protein sequence ID" value="KAG3211304.1"/>
    <property type="molecule type" value="Genomic_DNA"/>
</dbReference>
<feature type="transmembrane region" description="Helical" evidence="7">
    <location>
        <begin position="268"/>
        <end position="290"/>
    </location>
</feature>
<dbReference type="Proteomes" id="UP000760860">
    <property type="component" value="Unassembled WGS sequence"/>
</dbReference>
<dbReference type="VEuPathDB" id="FungiDB:PC110_g14180"/>
<feature type="region of interest" description="Disordered" evidence="6">
    <location>
        <begin position="645"/>
        <end position="667"/>
    </location>
</feature>
<dbReference type="InterPro" id="IPR051223">
    <property type="entry name" value="Polycystin"/>
</dbReference>
<dbReference type="Proteomes" id="UP000251314">
    <property type="component" value="Unassembled WGS sequence"/>
</dbReference>
<protein>
    <recommendedName>
        <fullName evidence="8">Polycystin cation channel PKD1/PKD2 domain-containing protein</fullName>
    </recommendedName>
</protein>
<dbReference type="Proteomes" id="UP000735874">
    <property type="component" value="Unassembled WGS sequence"/>
</dbReference>
<dbReference type="InterPro" id="IPR013122">
    <property type="entry name" value="PKD1_2_channel"/>
</dbReference>
<feature type="transmembrane region" description="Helical" evidence="7">
    <location>
        <begin position="53"/>
        <end position="73"/>
    </location>
</feature>
<organism evidence="14 15">
    <name type="scientific">Phytophthora cactorum</name>
    <dbReference type="NCBI Taxonomy" id="29920"/>
    <lineage>
        <taxon>Eukaryota</taxon>
        <taxon>Sar</taxon>
        <taxon>Stramenopiles</taxon>
        <taxon>Oomycota</taxon>
        <taxon>Peronosporomycetes</taxon>
        <taxon>Peronosporales</taxon>
        <taxon>Peronosporaceae</taxon>
        <taxon>Phytophthora</taxon>
    </lineage>
</organism>
<evidence type="ECO:0000313" key="13">
    <source>
        <dbReference type="EMBL" id="KAG3211304.1"/>
    </source>
</evidence>
<comment type="caution">
    <text evidence="14">The sequence shown here is derived from an EMBL/GenBank/DDBJ whole genome shotgun (WGS) entry which is preliminary data.</text>
</comment>
<evidence type="ECO:0000313" key="14">
    <source>
        <dbReference type="EMBL" id="RAW29460.1"/>
    </source>
</evidence>
<keyword evidence="5" id="KW-0175">Coiled coil</keyword>
<dbReference type="Pfam" id="PF08016">
    <property type="entry name" value="PKD_channel"/>
    <property type="match status" value="1"/>
</dbReference>
<dbReference type="EMBL" id="RCML01000378">
    <property type="protein sequence ID" value="KAG2978870.1"/>
    <property type="molecule type" value="Genomic_DNA"/>
</dbReference>
<keyword evidence="2 7" id="KW-0812">Transmembrane</keyword>
<name>A0A329RYS4_9STRA</name>
<dbReference type="Proteomes" id="UP000697107">
    <property type="component" value="Unassembled WGS sequence"/>
</dbReference>
<evidence type="ECO:0000313" key="15">
    <source>
        <dbReference type="Proteomes" id="UP000251314"/>
    </source>
</evidence>
<feature type="transmembrane region" description="Helical" evidence="7">
    <location>
        <begin position="419"/>
        <end position="444"/>
    </location>
</feature>
<evidence type="ECO:0000256" key="6">
    <source>
        <dbReference type="SAM" id="MobiDB-lite"/>
    </source>
</evidence>
<evidence type="ECO:0000313" key="10">
    <source>
        <dbReference type="EMBL" id="KAG2915147.1"/>
    </source>
</evidence>
<comment type="subcellular location">
    <subcellularLocation>
        <location evidence="1">Membrane</location>
        <topology evidence="1">Multi-pass membrane protein</topology>
    </subcellularLocation>
</comment>